<dbReference type="Proteomes" id="UP000054820">
    <property type="component" value="Unassembled WGS sequence"/>
</dbReference>
<proteinExistence type="predicted"/>
<dbReference type="EMBL" id="LNYZ01000009">
    <property type="protein sequence ID" value="KTD78495.1"/>
    <property type="molecule type" value="Genomic_DNA"/>
</dbReference>
<dbReference type="AlphaFoldDB" id="A0A378LBR7"/>
<dbReference type="OrthoDB" id="5654159at2"/>
<gene>
    <name evidence="2" type="ORF">Lstg_1230</name>
    <name evidence="3" type="ORF">NCTC11991_02763</name>
</gene>
<organism evidence="3 5">
    <name type="scientific">Legionella steigerwaltii</name>
    <dbReference type="NCBI Taxonomy" id="460"/>
    <lineage>
        <taxon>Bacteria</taxon>
        <taxon>Pseudomonadati</taxon>
        <taxon>Pseudomonadota</taxon>
        <taxon>Gammaproteobacteria</taxon>
        <taxon>Legionellales</taxon>
        <taxon>Legionellaceae</taxon>
        <taxon>Legionella</taxon>
    </lineage>
</organism>
<reference evidence="3 5" key="2">
    <citation type="submission" date="2018-06" db="EMBL/GenBank/DDBJ databases">
        <authorList>
            <consortium name="Pathogen Informatics"/>
            <person name="Doyle S."/>
        </authorList>
    </citation>
    <scope>NUCLEOTIDE SEQUENCE [LARGE SCALE GENOMIC DNA]</scope>
    <source>
        <strain evidence="3 5">NCTC11991</strain>
    </source>
</reference>
<accession>A0A378LBR7</accession>
<protein>
    <submittedName>
        <fullName evidence="2">Dot/Icm T4SS effector</fullName>
    </submittedName>
    <submittedName>
        <fullName evidence="3">Dot/Icm secretion system substrate</fullName>
    </submittedName>
</protein>
<evidence type="ECO:0000313" key="4">
    <source>
        <dbReference type="Proteomes" id="UP000054820"/>
    </source>
</evidence>
<feature type="region of interest" description="Disordered" evidence="1">
    <location>
        <begin position="528"/>
        <end position="548"/>
    </location>
</feature>
<sequence length="548" mass="60906">MTIRYLSFDFDGCLFNSAYVALPHNNFTKDQTDAVLVKNREFLEKLKTQNAGFSAAYGLIGSTRQDYITDLMNCGIQTRFKGSCCPAIATVCDYLGITFEPLMLADIEGELESGTSYQRIMDEIKNGTWSEPGKTIHEHAGLVNVDECKRTILFAQMQKAAADHPGEEIIFDFFDDRPEILGALEEYFTKYPHMIPKNVGLRLHSYAGETALLVAAIPGTGNPISNYQLCVRTMHKNLNAMNEVAEALKDFALTTRPEEKIFSIVKELAEKGLFLESSEEAKAFFVQNPNAPFVAHPSRRKVDDLFLFTVSYPTSKGIVASRYGLDFAGKLFLVDDETKRFEIEMDPQGLAATLAIYVEHAKNIVETTEDWDKPVMQTPESKPEEVSKGEALYQELTMSPYFVADANKAKAVLAANPEFPFVIRKSGTPKEGMITFTTVFDTSKGLVSTRFGLNNQGDLFVLDNKGAHKITDVSEDLLGILTKQTLTTKVRVNRAENLGDVTFRDQNTTDSKEETNQTGGVLAAEKGFFAPKLKQPTGEHPLGHDMQP</sequence>
<name>A0A378LBR7_9GAMM</name>
<reference evidence="2 4" key="1">
    <citation type="submission" date="2015-11" db="EMBL/GenBank/DDBJ databases">
        <title>Genomic analysis of 38 Legionella species identifies large and diverse effector repertoires.</title>
        <authorList>
            <person name="Burstein D."/>
            <person name="Amaro F."/>
            <person name="Zusman T."/>
            <person name="Lifshitz Z."/>
            <person name="Cohen O."/>
            <person name="Gilbert J.A."/>
            <person name="Pupko T."/>
            <person name="Shuman H.A."/>
            <person name="Segal G."/>
        </authorList>
    </citation>
    <scope>NUCLEOTIDE SEQUENCE [LARGE SCALE GENOMIC DNA]</scope>
    <source>
        <strain evidence="2 4">SC-18-C9</strain>
    </source>
</reference>
<evidence type="ECO:0000313" key="3">
    <source>
        <dbReference type="EMBL" id="STY24147.1"/>
    </source>
</evidence>
<keyword evidence="4" id="KW-1185">Reference proteome</keyword>
<dbReference type="RefSeq" id="WP_058476809.1">
    <property type="nucleotide sequence ID" value="NZ_CAAAIO010000014.1"/>
</dbReference>
<evidence type="ECO:0000256" key="1">
    <source>
        <dbReference type="SAM" id="MobiDB-lite"/>
    </source>
</evidence>
<dbReference type="Proteomes" id="UP000255110">
    <property type="component" value="Unassembled WGS sequence"/>
</dbReference>
<evidence type="ECO:0000313" key="5">
    <source>
        <dbReference type="Proteomes" id="UP000255110"/>
    </source>
</evidence>
<evidence type="ECO:0000313" key="2">
    <source>
        <dbReference type="EMBL" id="KTD78495.1"/>
    </source>
</evidence>
<dbReference type="EMBL" id="UGOY01000001">
    <property type="protein sequence ID" value="STY24147.1"/>
    <property type="molecule type" value="Genomic_DNA"/>
</dbReference>